<evidence type="ECO:0000313" key="1">
    <source>
        <dbReference type="EMBL" id="CEN40094.1"/>
    </source>
</evidence>
<dbReference type="Proteomes" id="UP000038055">
    <property type="component" value="Unassembled WGS sequence"/>
</dbReference>
<proteinExistence type="predicted"/>
<name>A0A0B7HN72_9FLAO</name>
<dbReference type="RefSeq" id="WP_052456960.1">
    <property type="nucleotide sequence ID" value="NZ_CDOD01000067.1"/>
</dbReference>
<protein>
    <submittedName>
        <fullName evidence="1">Uncharacterized protein</fullName>
    </submittedName>
</protein>
<organism evidence="1 2">
    <name type="scientific">Capnocytophaga cynodegmi</name>
    <dbReference type="NCBI Taxonomy" id="28189"/>
    <lineage>
        <taxon>Bacteria</taxon>
        <taxon>Pseudomonadati</taxon>
        <taxon>Bacteroidota</taxon>
        <taxon>Flavobacteriia</taxon>
        <taxon>Flavobacteriales</taxon>
        <taxon>Flavobacteriaceae</taxon>
        <taxon>Capnocytophaga</taxon>
    </lineage>
</organism>
<accession>A0A0B7HN72</accession>
<keyword evidence="2" id="KW-1185">Reference proteome</keyword>
<evidence type="ECO:0000313" key="2">
    <source>
        <dbReference type="Proteomes" id="UP000038055"/>
    </source>
</evidence>
<sequence>MDSPKSGNYHDLNDIEFVLKEILSLLKEAKIEHKGLFLNADAGIDSRDLRSFLQKKEIISNSNKISEMDKMKIFILMKNYIKIGLK</sequence>
<gene>
    <name evidence="1" type="ORF">CCYN2B_90047</name>
</gene>
<reference evidence="2" key="1">
    <citation type="submission" date="2015-01" db="EMBL/GenBank/DDBJ databases">
        <authorList>
            <person name="MANFREDI Pablo"/>
        </authorList>
    </citation>
    <scope>NUCLEOTIDE SEQUENCE [LARGE SCALE GENOMIC DNA]</scope>
    <source>
        <strain evidence="2">Ccyn2B</strain>
    </source>
</reference>
<dbReference type="EMBL" id="CDOD01000067">
    <property type="protein sequence ID" value="CEN40094.1"/>
    <property type="molecule type" value="Genomic_DNA"/>
</dbReference>
<dbReference type="AlphaFoldDB" id="A0A0B7HN72"/>